<protein>
    <submittedName>
        <fullName evidence="8">M3 family oligoendopeptidase</fullName>
    </submittedName>
</protein>
<keyword evidence="4 6" id="KW-0862">Zinc</keyword>
<name>A0A430A959_9ENTE</name>
<dbReference type="CDD" id="cd09606">
    <property type="entry name" value="M3B_PepF"/>
    <property type="match status" value="1"/>
</dbReference>
<dbReference type="RefSeq" id="WP_126831869.1">
    <property type="nucleotide sequence ID" value="NZ_CBCRYB010000001.1"/>
</dbReference>
<dbReference type="GO" id="GO:0006508">
    <property type="term" value="P:proteolysis"/>
    <property type="evidence" value="ECO:0007669"/>
    <property type="project" value="UniProtKB-KW"/>
</dbReference>
<dbReference type="Gene3D" id="1.10.1370.30">
    <property type="match status" value="1"/>
</dbReference>
<comment type="cofactor">
    <cofactor evidence="6">
        <name>Zn(2+)</name>
        <dbReference type="ChEBI" id="CHEBI:29105"/>
    </cofactor>
    <text evidence="6">Binds 1 zinc ion.</text>
</comment>
<comment type="caution">
    <text evidence="8">The sequence shown here is derived from an EMBL/GenBank/DDBJ whole genome shotgun (WGS) entry which is preliminary data.</text>
</comment>
<accession>A0A430A959</accession>
<dbReference type="SUPFAM" id="SSF55486">
    <property type="entry name" value="Metalloproteases ('zincins'), catalytic domain"/>
    <property type="match status" value="1"/>
</dbReference>
<feature type="domain" description="Peptidase M3A/M3B catalytic" evidence="7">
    <location>
        <begin position="166"/>
        <end position="547"/>
    </location>
</feature>
<evidence type="ECO:0000256" key="4">
    <source>
        <dbReference type="ARBA" id="ARBA00022833"/>
    </source>
</evidence>
<evidence type="ECO:0000259" key="7">
    <source>
        <dbReference type="Pfam" id="PF01432"/>
    </source>
</evidence>
<evidence type="ECO:0000256" key="2">
    <source>
        <dbReference type="ARBA" id="ARBA00022723"/>
    </source>
</evidence>
<dbReference type="GO" id="GO:0004222">
    <property type="term" value="F:metalloendopeptidase activity"/>
    <property type="evidence" value="ECO:0007669"/>
    <property type="project" value="InterPro"/>
</dbReference>
<dbReference type="OrthoDB" id="9769691at2"/>
<evidence type="ECO:0000256" key="3">
    <source>
        <dbReference type="ARBA" id="ARBA00022801"/>
    </source>
</evidence>
<dbReference type="EMBL" id="NGJY01000002">
    <property type="protein sequence ID" value="RSU03662.1"/>
    <property type="molecule type" value="Genomic_DNA"/>
</dbReference>
<keyword evidence="9" id="KW-1185">Reference proteome</keyword>
<comment type="similarity">
    <text evidence="6">Belongs to the peptidase M3 family.</text>
</comment>
<evidence type="ECO:0000256" key="5">
    <source>
        <dbReference type="ARBA" id="ARBA00023049"/>
    </source>
</evidence>
<evidence type="ECO:0000313" key="9">
    <source>
        <dbReference type="Proteomes" id="UP000287101"/>
    </source>
</evidence>
<keyword evidence="1 6" id="KW-0645">Protease</keyword>
<organism evidence="8 9">
    <name type="scientific">Vagococcus fessus</name>
    <dbReference type="NCBI Taxonomy" id="120370"/>
    <lineage>
        <taxon>Bacteria</taxon>
        <taxon>Bacillati</taxon>
        <taxon>Bacillota</taxon>
        <taxon>Bacilli</taxon>
        <taxon>Lactobacillales</taxon>
        <taxon>Enterococcaceae</taxon>
        <taxon>Vagococcus</taxon>
    </lineage>
</organism>
<keyword evidence="2 6" id="KW-0479">Metal-binding</keyword>
<dbReference type="InterPro" id="IPR001567">
    <property type="entry name" value="Pept_M3A_M3B_dom"/>
</dbReference>
<dbReference type="Pfam" id="PF01432">
    <property type="entry name" value="Peptidase_M3"/>
    <property type="match status" value="1"/>
</dbReference>
<evidence type="ECO:0000313" key="8">
    <source>
        <dbReference type="EMBL" id="RSU03662.1"/>
    </source>
</evidence>
<dbReference type="InterPro" id="IPR011976">
    <property type="entry name" value="Pept_M3B_oligopep-rel"/>
</dbReference>
<keyword evidence="3 6" id="KW-0378">Hydrolase</keyword>
<dbReference type="GO" id="GO:0046872">
    <property type="term" value="F:metal ion binding"/>
    <property type="evidence" value="ECO:0007669"/>
    <property type="project" value="UniProtKB-UniRule"/>
</dbReference>
<reference evidence="8 9" key="1">
    <citation type="submission" date="2017-05" db="EMBL/GenBank/DDBJ databases">
        <title>Vagococcus spp. assemblies.</title>
        <authorList>
            <person name="Gulvik C.A."/>
        </authorList>
    </citation>
    <scope>NUCLEOTIDE SEQUENCE [LARGE SCALE GENOMIC DNA]</scope>
    <source>
        <strain evidence="8 9">CCUG 41755</strain>
    </source>
</reference>
<proteinExistence type="inferred from homology"/>
<dbReference type="AlphaFoldDB" id="A0A430A959"/>
<dbReference type="Proteomes" id="UP000287101">
    <property type="component" value="Unassembled WGS sequence"/>
</dbReference>
<keyword evidence="5 6" id="KW-0482">Metalloprotease</keyword>
<evidence type="ECO:0000256" key="6">
    <source>
        <dbReference type="RuleBase" id="RU003435"/>
    </source>
</evidence>
<dbReference type="NCBIfam" id="TIGR02289">
    <property type="entry name" value="M3_not_pepF"/>
    <property type="match status" value="1"/>
</dbReference>
<sequence>MKFKDFVYERPNYDEINGKMSKLIEELKLATEDSTVKIAKELNQINSDISSMEQLCNIRHSIDNSDKFYSKEKEYWDEFGPRYEEFITEYYRAIIESPHQNELRKFFPKPFFLMAKNQLETFSSDIIELLQKENSLVGEYESLLATAEVEFDGKNLVLPKLDPYCQSLDRNIRKKASLVRSSFFKENKEKIDSIYDDLVNIRTEMARRLGFNDYVEMGYAIMNRLDYDRQMVEGYRKDILKHVVPISEKLYMRQAKRLGLEKLFNYDLPLEYTDGNAIPKDTPETILENGLQMYKELSPETGEFMSSMLNRELLDVLSKPGKQSGGYCEFLPKEKAPFIFANFNGTSGDIDVLTHEAGHAFQVYQSRWIEQPECVFPTNESCEIHSMSMEFFTWPWMHLFFKEQTEKYRYSHLASAVQFLPYGVLVDHFQHEVYENPKMTPAERNATWRRLEKMYCPERNYSEDPFLEEGTYWYRQGHIFFAPFYYIDYTLAQVCAFQYWQRDYLEKDSSAWDDYMKICKVGGTKTFTEIVELGNLKSPFDKGTLEEVMGAVGDYFESVDDSKF</sequence>
<gene>
    <name evidence="8" type="ORF">CBF31_08095</name>
</gene>
<evidence type="ECO:0000256" key="1">
    <source>
        <dbReference type="ARBA" id="ARBA00022670"/>
    </source>
</evidence>